<evidence type="ECO:0000313" key="1">
    <source>
        <dbReference type="EMBL" id="KAJ9662516.1"/>
    </source>
</evidence>
<accession>A0ACC3AHU8</accession>
<dbReference type="Proteomes" id="UP001172386">
    <property type="component" value="Unassembled WGS sequence"/>
</dbReference>
<gene>
    <name evidence="1" type="ORF">H2198_001405</name>
</gene>
<sequence>MEDSPLFEFESIMLNADCNGEEFSSTSDCALRPWAFRASLTPCVHTYGRASIKNQILEEEILNTTYLQWVNMSHGYSLYYSLAGDLPSIQGIDCSSSAIPSGKKTQATSLFQSGMRYINNSDPAINDKDILWYDPACTYEFGFIPAQAIVDYLRMFFGTRHYNVMALSAPYGHPNNTEGYIWHQRLYANGTANLTSTRAYMESLANKMSAIIRQRGDDSPITPLQGEVQVVQTCIHVQWWWLALPIALLLLAILFFVTTIVISQRPLTSVAGRAERRPWKSSCLPLLWCGLDDQTRRRYGPLNNLTEMEDCADDLKVTLIRKHDPMDGGRWTLSEQQYRKRVTTI</sequence>
<dbReference type="EMBL" id="JAPDRQ010000015">
    <property type="protein sequence ID" value="KAJ9662516.1"/>
    <property type="molecule type" value="Genomic_DNA"/>
</dbReference>
<name>A0ACC3AHU8_9EURO</name>
<keyword evidence="2" id="KW-1185">Reference proteome</keyword>
<comment type="caution">
    <text evidence="1">The sequence shown here is derived from an EMBL/GenBank/DDBJ whole genome shotgun (WGS) entry which is preliminary data.</text>
</comment>
<protein>
    <submittedName>
        <fullName evidence="1">Uncharacterized protein</fullName>
    </submittedName>
</protein>
<proteinExistence type="predicted"/>
<reference evidence="1" key="1">
    <citation type="submission" date="2022-10" db="EMBL/GenBank/DDBJ databases">
        <title>Culturing micro-colonial fungi from biological soil crusts in the Mojave desert and describing Neophaeococcomyces mojavensis, and introducing the new genera and species Taxawa tesnikishii.</title>
        <authorList>
            <person name="Kurbessoian T."/>
            <person name="Stajich J.E."/>
        </authorList>
    </citation>
    <scope>NUCLEOTIDE SEQUENCE</scope>
    <source>
        <strain evidence="1">JES_112</strain>
    </source>
</reference>
<organism evidence="1 2">
    <name type="scientific">Neophaeococcomyces mojaviensis</name>
    <dbReference type="NCBI Taxonomy" id="3383035"/>
    <lineage>
        <taxon>Eukaryota</taxon>
        <taxon>Fungi</taxon>
        <taxon>Dikarya</taxon>
        <taxon>Ascomycota</taxon>
        <taxon>Pezizomycotina</taxon>
        <taxon>Eurotiomycetes</taxon>
        <taxon>Chaetothyriomycetidae</taxon>
        <taxon>Chaetothyriales</taxon>
        <taxon>Chaetothyriales incertae sedis</taxon>
        <taxon>Neophaeococcomyces</taxon>
    </lineage>
</organism>
<evidence type="ECO:0000313" key="2">
    <source>
        <dbReference type="Proteomes" id="UP001172386"/>
    </source>
</evidence>